<keyword evidence="1" id="KW-1133">Transmembrane helix</keyword>
<feature type="transmembrane region" description="Helical" evidence="1">
    <location>
        <begin position="57"/>
        <end position="76"/>
    </location>
</feature>
<keyword evidence="3" id="KW-1185">Reference proteome</keyword>
<keyword evidence="1" id="KW-0812">Transmembrane</keyword>
<name>A0AAV4WS94_CAEEX</name>
<gene>
    <name evidence="2" type="ORF">CEXT_763431</name>
</gene>
<dbReference type="Proteomes" id="UP001054945">
    <property type="component" value="Unassembled WGS sequence"/>
</dbReference>
<evidence type="ECO:0000313" key="2">
    <source>
        <dbReference type="EMBL" id="GIY85397.1"/>
    </source>
</evidence>
<dbReference type="AlphaFoldDB" id="A0AAV4WS94"/>
<organism evidence="2 3">
    <name type="scientific">Caerostris extrusa</name>
    <name type="common">Bark spider</name>
    <name type="synonym">Caerostris bankana</name>
    <dbReference type="NCBI Taxonomy" id="172846"/>
    <lineage>
        <taxon>Eukaryota</taxon>
        <taxon>Metazoa</taxon>
        <taxon>Ecdysozoa</taxon>
        <taxon>Arthropoda</taxon>
        <taxon>Chelicerata</taxon>
        <taxon>Arachnida</taxon>
        <taxon>Araneae</taxon>
        <taxon>Araneomorphae</taxon>
        <taxon>Entelegynae</taxon>
        <taxon>Araneoidea</taxon>
        <taxon>Araneidae</taxon>
        <taxon>Caerostris</taxon>
    </lineage>
</organism>
<evidence type="ECO:0000256" key="1">
    <source>
        <dbReference type="SAM" id="Phobius"/>
    </source>
</evidence>
<dbReference type="EMBL" id="BPLR01016655">
    <property type="protein sequence ID" value="GIY85397.1"/>
    <property type="molecule type" value="Genomic_DNA"/>
</dbReference>
<keyword evidence="1" id="KW-0472">Membrane</keyword>
<evidence type="ECO:0000313" key="3">
    <source>
        <dbReference type="Proteomes" id="UP001054945"/>
    </source>
</evidence>
<protein>
    <submittedName>
        <fullName evidence="2">Uncharacterized protein</fullName>
    </submittedName>
</protein>
<reference evidence="2 3" key="1">
    <citation type="submission" date="2021-06" db="EMBL/GenBank/DDBJ databases">
        <title>Caerostris extrusa draft genome.</title>
        <authorList>
            <person name="Kono N."/>
            <person name="Arakawa K."/>
        </authorList>
    </citation>
    <scope>NUCLEOTIDE SEQUENCE [LARGE SCALE GENOMIC DNA]</scope>
</reference>
<comment type="caution">
    <text evidence="2">The sequence shown here is derived from an EMBL/GenBank/DDBJ whole genome shotgun (WGS) entry which is preliminary data.</text>
</comment>
<accession>A0AAV4WS94</accession>
<sequence length="160" mass="17971">MRKSSLHCAVRSLANGLDQHPLPLLCKGTASIWREKKQISPSRLGAFLQDFLFSSRLYFVFVHSTLCLALCLGRILDKFYARIVVKKKIPKSFGTSTNSFEMIQNLLPSDYSLLGLAILRIYEAHTVMAEFLDIPMLFLISSYPNLHVLDALCALCSMVG</sequence>
<proteinExistence type="predicted"/>